<dbReference type="EC" id="3.4.21.53" evidence="1"/>
<evidence type="ECO:0000313" key="5">
    <source>
        <dbReference type="Proteomes" id="UP000270021"/>
    </source>
</evidence>
<proteinExistence type="inferred from homology"/>
<accession>A0A3Q8WTD1</accession>
<dbReference type="GO" id="GO:0004252">
    <property type="term" value="F:serine-type endopeptidase activity"/>
    <property type="evidence" value="ECO:0007669"/>
    <property type="project" value="UniProtKB-UniRule"/>
</dbReference>
<evidence type="ECO:0000313" key="4">
    <source>
        <dbReference type="EMBL" id="AZN29876.1"/>
    </source>
</evidence>
<dbReference type="Pfam" id="PF05362">
    <property type="entry name" value="Lon_C"/>
    <property type="match status" value="1"/>
</dbReference>
<organism evidence="4 5">
    <name type="scientific">Flaviflexus salsibiostraticola</name>
    <dbReference type="NCBI Taxonomy" id="1282737"/>
    <lineage>
        <taxon>Bacteria</taxon>
        <taxon>Bacillati</taxon>
        <taxon>Actinomycetota</taxon>
        <taxon>Actinomycetes</taxon>
        <taxon>Actinomycetales</taxon>
        <taxon>Actinomycetaceae</taxon>
        <taxon>Flaviflexus</taxon>
    </lineage>
</organism>
<evidence type="ECO:0000259" key="3">
    <source>
        <dbReference type="PROSITE" id="PS51786"/>
    </source>
</evidence>
<protein>
    <recommendedName>
        <fullName evidence="1">endopeptidase La</fullName>
        <ecNumber evidence="1">3.4.21.53</ecNumber>
    </recommendedName>
</protein>
<dbReference type="Gene3D" id="2.30.42.10">
    <property type="match status" value="1"/>
</dbReference>
<dbReference type="InterPro" id="IPR008269">
    <property type="entry name" value="Lon_proteolytic"/>
</dbReference>
<dbReference type="AlphaFoldDB" id="A0A3Q8WTD1"/>
<keyword evidence="1" id="KW-0378">Hydrolase</keyword>
<dbReference type="InterPro" id="IPR036034">
    <property type="entry name" value="PDZ_sf"/>
</dbReference>
<dbReference type="RefSeq" id="WP_126040131.1">
    <property type="nucleotide sequence ID" value="NZ_CP034438.1"/>
</dbReference>
<dbReference type="GO" id="GO:0004176">
    <property type="term" value="F:ATP-dependent peptidase activity"/>
    <property type="evidence" value="ECO:0007669"/>
    <property type="project" value="UniProtKB-UniRule"/>
</dbReference>
<feature type="domain" description="Lon proteolytic" evidence="3">
    <location>
        <begin position="254"/>
        <end position="351"/>
    </location>
</feature>
<keyword evidence="2" id="KW-1133">Transmembrane helix</keyword>
<dbReference type="OrthoDB" id="2356897at2"/>
<feature type="active site" evidence="1">
    <location>
        <position position="260"/>
    </location>
</feature>
<sequence length="363" mass="37389">MRSHRDDVTPTPPRVLLGGVLSVAFGALLLWQTFMPTTYLYQAPGPALSVVELNGEPVVELTDFEAETHPSDTELLMTTVSTFGNPDESVIGSAAVQALLDDDKNLLPVRSIYSPEVTSEEVRSSSAAMMDASQIDAVLAGYGQAGIDIPVTLTIAGFSEGSNAIGRLEPGDELVALSGPGGDRVEPATFRELKDYLADIEPGTELTATVTRGEAERSATFATLPAPEGEGSLLGISVMSQPAPGAPGADISLENVGGPSAGHMFALRIYDLLTEGSIGGENVIAGTGTVAADGTVGPIGGIEHKLVGARRAGADYFLAPVDNCKEVEEVAGLQVIAVASLDDSVAALEAIRDGRTEGLPSCG</sequence>
<dbReference type="KEGG" id="fsl:EJO69_05840"/>
<keyword evidence="1" id="KW-0645">Protease</keyword>
<dbReference type="InterPro" id="IPR027065">
    <property type="entry name" value="Lon_Prtase"/>
</dbReference>
<feature type="active site" evidence="1">
    <location>
        <position position="305"/>
    </location>
</feature>
<keyword evidence="5" id="KW-1185">Reference proteome</keyword>
<comment type="similarity">
    <text evidence="1">Belongs to the peptidase S16 family.</text>
</comment>
<dbReference type="EMBL" id="CP034438">
    <property type="protein sequence ID" value="AZN29876.1"/>
    <property type="molecule type" value="Genomic_DNA"/>
</dbReference>
<keyword evidence="2" id="KW-0472">Membrane</keyword>
<dbReference type="SUPFAM" id="SSF54211">
    <property type="entry name" value="Ribosomal protein S5 domain 2-like"/>
    <property type="match status" value="1"/>
</dbReference>
<dbReference type="GO" id="GO:0005524">
    <property type="term" value="F:ATP binding"/>
    <property type="evidence" value="ECO:0007669"/>
    <property type="project" value="InterPro"/>
</dbReference>
<keyword evidence="2" id="KW-0812">Transmembrane</keyword>
<dbReference type="SUPFAM" id="SSF50156">
    <property type="entry name" value="PDZ domain-like"/>
    <property type="match status" value="1"/>
</dbReference>
<dbReference type="PROSITE" id="PS51786">
    <property type="entry name" value="LON_PROTEOLYTIC"/>
    <property type="match status" value="1"/>
</dbReference>
<dbReference type="Proteomes" id="UP000270021">
    <property type="component" value="Chromosome"/>
</dbReference>
<comment type="catalytic activity">
    <reaction evidence="1">
        <text>Hydrolysis of proteins in presence of ATP.</text>
        <dbReference type="EC" id="3.4.21.53"/>
    </reaction>
</comment>
<gene>
    <name evidence="4" type="ORF">EJO69_05840</name>
</gene>
<dbReference type="InterPro" id="IPR020568">
    <property type="entry name" value="Ribosomal_Su5_D2-typ_SF"/>
</dbReference>
<reference evidence="4 5" key="1">
    <citation type="submission" date="2018-12" db="EMBL/GenBank/DDBJ databases">
        <title>Complete genome sequence of Flaviflexus salsibiostraticola KCTC 33148.</title>
        <authorList>
            <person name="Bae J.-W."/>
        </authorList>
    </citation>
    <scope>NUCLEOTIDE SEQUENCE [LARGE SCALE GENOMIC DNA]</scope>
    <source>
        <strain evidence="4 5">KCTC 33148</strain>
    </source>
</reference>
<dbReference type="PANTHER" id="PTHR10046">
    <property type="entry name" value="ATP DEPENDENT LON PROTEASE FAMILY MEMBER"/>
    <property type="match status" value="1"/>
</dbReference>
<keyword evidence="1" id="KW-0720">Serine protease</keyword>
<dbReference type="InterPro" id="IPR014721">
    <property type="entry name" value="Ribsml_uS5_D2-typ_fold_subgr"/>
</dbReference>
<evidence type="ECO:0000256" key="1">
    <source>
        <dbReference type="PROSITE-ProRule" id="PRU01122"/>
    </source>
</evidence>
<dbReference type="Gene3D" id="3.30.230.10">
    <property type="match status" value="1"/>
</dbReference>
<dbReference type="GO" id="GO:0006508">
    <property type="term" value="P:proteolysis"/>
    <property type="evidence" value="ECO:0007669"/>
    <property type="project" value="UniProtKB-KW"/>
</dbReference>
<name>A0A3Q8WTD1_9ACTO</name>
<feature type="transmembrane region" description="Helical" evidence="2">
    <location>
        <begin position="12"/>
        <end position="31"/>
    </location>
</feature>
<dbReference type="GO" id="GO:0030163">
    <property type="term" value="P:protein catabolic process"/>
    <property type="evidence" value="ECO:0007669"/>
    <property type="project" value="InterPro"/>
</dbReference>
<evidence type="ECO:0000256" key="2">
    <source>
        <dbReference type="SAM" id="Phobius"/>
    </source>
</evidence>